<dbReference type="Proteomes" id="UP000516117">
    <property type="component" value="Chromosome"/>
</dbReference>
<dbReference type="Gene3D" id="3.30.70.1210">
    <property type="entry name" value="Crispr-associated protein, domain 2"/>
    <property type="match status" value="1"/>
</dbReference>
<dbReference type="KEGG" id="tdf:H9L22_10420"/>
<organism evidence="1 2">
    <name type="scientific">Tessaracoccus defluvii</name>
    <dbReference type="NCBI Taxonomy" id="1285901"/>
    <lineage>
        <taxon>Bacteria</taxon>
        <taxon>Bacillati</taxon>
        <taxon>Actinomycetota</taxon>
        <taxon>Actinomycetes</taxon>
        <taxon>Propionibacteriales</taxon>
        <taxon>Propionibacteriaceae</taxon>
        <taxon>Tessaracoccus</taxon>
    </lineage>
</organism>
<protein>
    <submittedName>
        <fullName evidence="1">Type I-E CRISPR-associated protein Cas6/Cse3/CasE</fullName>
    </submittedName>
</protein>
<dbReference type="CDD" id="cd09727">
    <property type="entry name" value="Cas6_I-E"/>
    <property type="match status" value="1"/>
</dbReference>
<dbReference type="RefSeq" id="WP_187719856.1">
    <property type="nucleotide sequence ID" value="NZ_BAABBL010000008.1"/>
</dbReference>
<accession>A0A7H0H2F2</accession>
<dbReference type="NCBIfam" id="TIGR01907">
    <property type="entry name" value="casE_Cse3"/>
    <property type="match status" value="1"/>
</dbReference>
<proteinExistence type="predicted"/>
<dbReference type="EMBL" id="CP060789">
    <property type="protein sequence ID" value="QNP54718.1"/>
    <property type="molecule type" value="Genomic_DNA"/>
</dbReference>
<dbReference type="InterPro" id="IPR010179">
    <property type="entry name" value="CRISPR-assoc_prot_Cse3"/>
</dbReference>
<dbReference type="Gene3D" id="3.30.70.1200">
    <property type="entry name" value="Crispr-associated protein, domain 1"/>
    <property type="match status" value="1"/>
</dbReference>
<dbReference type="SMART" id="SM01101">
    <property type="entry name" value="CRISPR_assoc"/>
    <property type="match status" value="1"/>
</dbReference>
<dbReference type="AlphaFoldDB" id="A0A7H0H2F2"/>
<evidence type="ECO:0000313" key="1">
    <source>
        <dbReference type="EMBL" id="QNP54718.1"/>
    </source>
</evidence>
<gene>
    <name evidence="1" type="primary">cas6e</name>
    <name evidence="1" type="ORF">H9L22_10420</name>
</gene>
<dbReference type="Pfam" id="PF08798">
    <property type="entry name" value="CRISPR_assoc"/>
    <property type="match status" value="1"/>
</dbReference>
<reference evidence="1 2" key="1">
    <citation type="submission" date="2020-08" db="EMBL/GenBank/DDBJ databases">
        <title>Genome sequence of Tessaracoccus defluvii JCM 17540T.</title>
        <authorList>
            <person name="Hyun D.-W."/>
            <person name="Bae J.-W."/>
        </authorList>
    </citation>
    <scope>NUCLEOTIDE SEQUENCE [LARGE SCALE GENOMIC DNA]</scope>
    <source>
        <strain evidence="1 2">JCM 17540</strain>
    </source>
</reference>
<evidence type="ECO:0000313" key="2">
    <source>
        <dbReference type="Proteomes" id="UP000516117"/>
    </source>
</evidence>
<name>A0A7H0H2F2_9ACTN</name>
<sequence>MILTRTYLNVRRDGARKLLGSPQAMHAAIMSGFPPDVEPGRPLWRIDPDDPLRPALYVLSEKTPDFVHVEEQAGWPSQPTTQSMSYVPLLDAVSEGSAWAFRLTANPVHRATINGRQQIVAHVTVAQQVGWLSSRQEAIGVDLGSAEEPTFTLTSREVRKFRRAEGTVTLGRATFDGALRVTDPEAFRRALTSGIGRAKAYGCGLMTLAPL</sequence>
<dbReference type="SUPFAM" id="SSF117987">
    <property type="entry name" value="CRISPR-associated protein"/>
    <property type="match status" value="2"/>
</dbReference>
<keyword evidence="2" id="KW-1185">Reference proteome</keyword>